<protein>
    <submittedName>
        <fullName evidence="8">Glucose-6-phosphate dehydrogenase</fullName>
        <ecNumber evidence="8">1.1.1.49</ecNumber>
    </submittedName>
</protein>
<dbReference type="EC" id="1.1.1.49" evidence="8"/>
<proteinExistence type="predicted"/>
<keyword evidence="9" id="KW-1185">Reference proteome</keyword>
<dbReference type="PANTHER" id="PTHR23429">
    <property type="entry name" value="GLUCOSE-6-PHOSPHATE 1-DEHYDROGENASE G6PD"/>
    <property type="match status" value="1"/>
</dbReference>
<dbReference type="PANTHER" id="PTHR23429:SF0">
    <property type="entry name" value="GLUCOSE-6-PHOSPHATE 1-DEHYDROGENASE"/>
    <property type="match status" value="1"/>
</dbReference>
<feature type="domain" description="Glucose-6-phosphate dehydrogenase C-terminal" evidence="7">
    <location>
        <begin position="174"/>
        <end position="450"/>
    </location>
</feature>
<evidence type="ECO:0000256" key="3">
    <source>
        <dbReference type="ARBA" id="ARBA00022857"/>
    </source>
</evidence>
<dbReference type="NCBIfam" id="NF009492">
    <property type="entry name" value="PRK12853.1-3"/>
    <property type="match status" value="1"/>
</dbReference>
<dbReference type="Gene3D" id="3.40.50.720">
    <property type="entry name" value="NAD(P)-binding Rossmann-like Domain"/>
    <property type="match status" value="1"/>
</dbReference>
<keyword evidence="4 8" id="KW-0560">Oxidoreductase</keyword>
<comment type="pathway">
    <text evidence="1">Carbohydrate degradation; pentose phosphate pathway; D-ribulose 5-phosphate from D-glucose 6-phosphate (oxidative stage): step 1/3.</text>
</comment>
<reference evidence="8 9" key="1">
    <citation type="submission" date="2023-11" db="EMBL/GenBank/DDBJ databases">
        <title>Genome sequence of Microbacterium rhizosphaerae KACC 19337.</title>
        <authorList>
            <person name="Choi H."/>
            <person name="Kim S."/>
            <person name="Kim Y."/>
            <person name="Kwon S.-W."/>
            <person name="Heo J."/>
        </authorList>
    </citation>
    <scope>NUCLEOTIDE SEQUENCE [LARGE SCALE GENOMIC DNA]</scope>
    <source>
        <strain evidence="8 9">KACC 19337</strain>
    </source>
</reference>
<dbReference type="Pfam" id="PF00479">
    <property type="entry name" value="G6PD_N"/>
    <property type="match status" value="1"/>
</dbReference>
<dbReference type="InterPro" id="IPR022675">
    <property type="entry name" value="G6P_DH_C"/>
</dbReference>
<dbReference type="SUPFAM" id="SSF55347">
    <property type="entry name" value="Glyceraldehyde-3-phosphate dehydrogenase-like, C-terminal domain"/>
    <property type="match status" value="1"/>
</dbReference>
<dbReference type="SUPFAM" id="SSF51735">
    <property type="entry name" value="NAD(P)-binding Rossmann-fold domains"/>
    <property type="match status" value="1"/>
</dbReference>
<sequence length="454" mass="49959">MRPATLLILGASGDLTSRLLLPALGQLLQREPARELRLRGAGSDRWTRKRWQDAVRTAFASADAEDAYDRVTDTDYTHADITQVDDLKQLLEPITGPVVIYFAVPPAVTVAACEALRKVKLPDDTMLALEKPFGDDEASAASLNQTLLRLVPEDHIFRVDHFLGRATTLNVLGVRFANRVVEPLWSAEHVRSVLVRFDESLALENRARYYDHAGAMVDMLQSHLLQVLAILTMEPPATLGDRDLRGAKTAALRATRIWEDNPVRFSRRARYTAGTIGDDKIPSYVDEPGVDPSRETESLAEITCEVRTSRWAGVPFTLRSGKAIVPNTAEIVVVFREVRHLPDGFGGTPGDGGVLRFSLGPDAMSLELNVNGGEDPFALHRRTLGVDLGPGRTRAYTEVLSELLDGDVTLSVGADAAEECWRILQPVRDAWRRGDVPLEEYPAGSRGPADWPTS</sequence>
<keyword evidence="3" id="KW-0521">NADP</keyword>
<organism evidence="8 9">
    <name type="scientific">Microbacterium rhizosphaerae</name>
    <dbReference type="NCBI Taxonomy" id="1678237"/>
    <lineage>
        <taxon>Bacteria</taxon>
        <taxon>Bacillati</taxon>
        <taxon>Actinomycetota</taxon>
        <taxon>Actinomycetes</taxon>
        <taxon>Micrococcales</taxon>
        <taxon>Microbacteriaceae</taxon>
        <taxon>Microbacterium</taxon>
    </lineage>
</organism>
<evidence type="ECO:0000256" key="2">
    <source>
        <dbReference type="ARBA" id="ARBA00022526"/>
    </source>
</evidence>
<feature type="domain" description="Glucose-6-phosphate dehydrogenase NAD-binding" evidence="6">
    <location>
        <begin position="8"/>
        <end position="170"/>
    </location>
</feature>
<evidence type="ECO:0000313" key="8">
    <source>
        <dbReference type="EMBL" id="WPR91117.1"/>
    </source>
</evidence>
<dbReference type="Pfam" id="PF02781">
    <property type="entry name" value="G6PD_C"/>
    <property type="match status" value="1"/>
</dbReference>
<keyword evidence="2" id="KW-0313">Glucose metabolism</keyword>
<evidence type="ECO:0000259" key="6">
    <source>
        <dbReference type="Pfam" id="PF00479"/>
    </source>
</evidence>
<dbReference type="PIRSF" id="PIRSF000110">
    <property type="entry name" value="G6PD"/>
    <property type="match status" value="1"/>
</dbReference>
<evidence type="ECO:0000259" key="7">
    <source>
        <dbReference type="Pfam" id="PF02781"/>
    </source>
</evidence>
<dbReference type="Gene3D" id="3.30.360.10">
    <property type="entry name" value="Dihydrodipicolinate Reductase, domain 2"/>
    <property type="match status" value="1"/>
</dbReference>
<dbReference type="InterPro" id="IPR022674">
    <property type="entry name" value="G6P_DH_NAD-bd"/>
</dbReference>
<evidence type="ECO:0000256" key="1">
    <source>
        <dbReference type="ARBA" id="ARBA00004937"/>
    </source>
</evidence>
<dbReference type="Proteomes" id="UP001323798">
    <property type="component" value="Chromosome"/>
</dbReference>
<evidence type="ECO:0000313" key="9">
    <source>
        <dbReference type="Proteomes" id="UP001323798"/>
    </source>
</evidence>
<name>A0ABZ0SV53_9MICO</name>
<dbReference type="RefSeq" id="WP_320943818.1">
    <property type="nucleotide sequence ID" value="NZ_BAABEU010000009.1"/>
</dbReference>
<dbReference type="GO" id="GO:0004345">
    <property type="term" value="F:glucose-6-phosphate dehydrogenase activity"/>
    <property type="evidence" value="ECO:0007669"/>
    <property type="project" value="UniProtKB-EC"/>
</dbReference>
<dbReference type="InterPro" id="IPR036291">
    <property type="entry name" value="NAD(P)-bd_dom_sf"/>
</dbReference>
<evidence type="ECO:0000256" key="5">
    <source>
        <dbReference type="ARBA" id="ARBA00023277"/>
    </source>
</evidence>
<dbReference type="PRINTS" id="PR00079">
    <property type="entry name" value="G6PDHDRGNASE"/>
</dbReference>
<accession>A0ABZ0SV53</accession>
<evidence type="ECO:0000256" key="4">
    <source>
        <dbReference type="ARBA" id="ARBA00023002"/>
    </source>
</evidence>
<dbReference type="EMBL" id="CP139368">
    <property type="protein sequence ID" value="WPR91117.1"/>
    <property type="molecule type" value="Genomic_DNA"/>
</dbReference>
<keyword evidence="5" id="KW-0119">Carbohydrate metabolism</keyword>
<dbReference type="InterPro" id="IPR001282">
    <property type="entry name" value="G6P_DH"/>
</dbReference>
<gene>
    <name evidence="8" type="ORF">SM116_07475</name>
</gene>